<evidence type="ECO:0000256" key="3">
    <source>
        <dbReference type="ARBA" id="ARBA00022533"/>
    </source>
</evidence>
<reference evidence="5 6" key="1">
    <citation type="submission" date="2024-08" db="EMBL/GenBank/DDBJ databases">
        <title>Whole-genome sequencing of halo(alkali)philic microorganisms from hypersaline lakes.</title>
        <authorList>
            <person name="Sorokin D.Y."/>
            <person name="Merkel A.Y."/>
            <person name="Messina E."/>
            <person name="Yakimov M."/>
        </authorList>
    </citation>
    <scope>NUCLEOTIDE SEQUENCE [LARGE SCALE GENOMIC DNA]</scope>
    <source>
        <strain evidence="5 6">Cl-TMA</strain>
    </source>
</reference>
<dbReference type="Pfam" id="PF11897">
    <property type="entry name" value="DUF3417"/>
    <property type="match status" value="1"/>
</dbReference>
<feature type="domain" description="DUF3417" evidence="4">
    <location>
        <begin position="14"/>
        <end position="123"/>
    </location>
</feature>
<dbReference type="SUPFAM" id="SSF53756">
    <property type="entry name" value="UDP-Glycosyltransferase/glycogen phosphorylase"/>
    <property type="match status" value="1"/>
</dbReference>
<evidence type="ECO:0000256" key="1">
    <source>
        <dbReference type="ARBA" id="ARBA00001275"/>
    </source>
</evidence>
<dbReference type="Pfam" id="PF00343">
    <property type="entry name" value="Phosphorylase"/>
    <property type="match status" value="1"/>
</dbReference>
<evidence type="ECO:0000313" key="5">
    <source>
        <dbReference type="EMBL" id="MFA9462008.1"/>
    </source>
</evidence>
<dbReference type="PANTHER" id="PTHR42655:SF1">
    <property type="entry name" value="GLYCOGEN PHOSPHORYLASE"/>
    <property type="match status" value="1"/>
</dbReference>
<dbReference type="InterPro" id="IPR052182">
    <property type="entry name" value="Glycogen/Maltodextrin_Phosph"/>
</dbReference>
<gene>
    <name evidence="5" type="primary">glgP</name>
    <name evidence="5" type="ORF">ACERLL_14380</name>
</gene>
<keyword evidence="6" id="KW-1185">Reference proteome</keyword>
<evidence type="ECO:0000256" key="2">
    <source>
        <dbReference type="ARBA" id="ARBA00006047"/>
    </source>
</evidence>
<evidence type="ECO:0000313" key="6">
    <source>
        <dbReference type="Proteomes" id="UP001575181"/>
    </source>
</evidence>
<proteinExistence type="inferred from homology"/>
<dbReference type="PIRSF" id="PIRSF000460">
    <property type="entry name" value="Pprylas_GlgP"/>
    <property type="match status" value="1"/>
</dbReference>
<dbReference type="PANTHER" id="PTHR42655">
    <property type="entry name" value="GLYCOGEN PHOSPHORYLASE"/>
    <property type="match status" value="1"/>
</dbReference>
<name>A0ABV4TZQ9_9GAMM</name>
<evidence type="ECO:0000259" key="4">
    <source>
        <dbReference type="Pfam" id="PF11897"/>
    </source>
</evidence>
<keyword evidence="3" id="KW-0021">Allosteric enzyme</keyword>
<comment type="caution">
    <text evidence="5">The sequence shown here is derived from an EMBL/GenBank/DDBJ whole genome shotgun (WGS) entry which is preliminary data.</text>
</comment>
<dbReference type="NCBIfam" id="TIGR02094">
    <property type="entry name" value="more_P_ylases"/>
    <property type="match status" value="1"/>
</dbReference>
<dbReference type="InterPro" id="IPR024517">
    <property type="entry name" value="Glycogen_phosphorylase_DUF3417"/>
</dbReference>
<comment type="similarity">
    <text evidence="2">Belongs to the glycogen phosphorylase family.</text>
</comment>
<dbReference type="RefSeq" id="WP_373656797.1">
    <property type="nucleotide sequence ID" value="NZ_JBGUAW010000010.1"/>
</dbReference>
<organism evidence="5 6">
    <name type="scientific">Thiohalorhabdus methylotrophus</name>
    <dbReference type="NCBI Taxonomy" id="3242694"/>
    <lineage>
        <taxon>Bacteria</taxon>
        <taxon>Pseudomonadati</taxon>
        <taxon>Pseudomonadota</taxon>
        <taxon>Gammaproteobacteria</taxon>
        <taxon>Thiohalorhabdales</taxon>
        <taxon>Thiohalorhabdaceae</taxon>
        <taxon>Thiohalorhabdus</taxon>
    </lineage>
</organism>
<dbReference type="Gene3D" id="3.40.50.2000">
    <property type="entry name" value="Glycogen Phosphorylase B"/>
    <property type="match status" value="3"/>
</dbReference>
<sequence length="855" mass="98034">MPGTRYRLEVQPRIPENLARLRELANDFKYTWDRRIRGLFYQLDHEVWESCGHNPKIFLRRVSQSRLEQAARDRVFLEEYNRVLSSFDSYHKEPMRSELQEHLSHDKDLIAYFCAEFGFHESLPLYSGGLGILAGDLVKAASDMHLPMVAVGILYRQGYFVQTVDAEGNQVAHYNPTDFADLPIEPVHNEDGEEIHITAPLPGREVRVRIWRGSLGHVSIYLLDTDLPDNDDQDRSITYQLYGGDNTVRIQQEIVLGIGGVRALRALGLNPSVWHINEGHAAFQALERCRELLARGMDLDTALERAASATVFTTHTPVPAGHDIFDPELMGTYFASYVEEELGAEMDWLLGLGRSGLHGDGGFNMTALAMRTSRYQNGVSRIHGRVASEMEGYIWPEVPMEENPIGYVTNGVHVPTFLAREWVSFFDLHFGGQWRSELLNEDFWKGMDQIQDHSFWSLRQTLKAELFTEARQRLIHRHRRNGATQAQIERLTEHLSPDRTDILTVGFARRFATYKRATLLFTDPDRLARLVNDPDRPVLFLFSGKAHPNDQPGQHLIKVIHEFSRRPEFEGKIIFLEGYDVALARKLVTGVDVWLNTPEYPKEASGTSGQKAGINGGLNLSVLDGWWGEGYNGENGWAITPHDPEMSSDYRNREESKELMELLEDQVVPRYYRRNGHGYSQEWVRMSKNAIKSQIPRFNAQRMLMDYVRDFYGPASRQQRRLARNEGESARALARWKRRVNEAWDSVRMERLDWFPHTLTSGDKLPITVAVHLNGLSPEDVRVECLVGRENALGGFDTQERHGLAHLEEKGPDGATLFHLDLEPTLPGLQFYKLRMYPYHPDLAQLHETGRMLWL</sequence>
<comment type="catalytic activity">
    <reaction evidence="1">
        <text>[(1-&gt;4)-alpha-D-glucosyl](n) + phosphate = [(1-&gt;4)-alpha-D-glucosyl](n-1) + alpha-D-glucose 1-phosphate</text>
        <dbReference type="Rhea" id="RHEA:41732"/>
        <dbReference type="Rhea" id="RHEA-COMP:9584"/>
        <dbReference type="Rhea" id="RHEA-COMP:9586"/>
        <dbReference type="ChEBI" id="CHEBI:15444"/>
        <dbReference type="ChEBI" id="CHEBI:43474"/>
        <dbReference type="ChEBI" id="CHEBI:58601"/>
        <dbReference type="EC" id="2.4.1.1"/>
    </reaction>
</comment>
<dbReference type="InterPro" id="IPR011834">
    <property type="entry name" value="Agluc_phsphrylas"/>
</dbReference>
<dbReference type="EMBL" id="JBGUAW010000010">
    <property type="protein sequence ID" value="MFA9462008.1"/>
    <property type="molecule type" value="Genomic_DNA"/>
</dbReference>
<accession>A0ABV4TZQ9</accession>
<dbReference type="Proteomes" id="UP001575181">
    <property type="component" value="Unassembled WGS sequence"/>
</dbReference>
<protein>
    <submittedName>
        <fullName evidence="5">Alpha-glucan family phosphorylase</fullName>
    </submittedName>
</protein>
<dbReference type="InterPro" id="IPR000811">
    <property type="entry name" value="Glyco_trans_35"/>
</dbReference>